<comment type="similarity">
    <text evidence="1">Belongs to the short-chain dehydrogenases/reductases (SDR) family.</text>
</comment>
<reference evidence="4" key="1">
    <citation type="submission" date="2014-09" db="EMBL/GenBank/DDBJ databases">
        <authorList>
            <person name="Gomez-Valero L."/>
        </authorList>
    </citation>
    <scope>NUCLEOTIDE SEQUENCE [LARGE SCALE GENOMIC DNA]</scope>
    <source>
        <strain evidence="4">ATCC700992</strain>
    </source>
</reference>
<evidence type="ECO:0000256" key="2">
    <source>
        <dbReference type="ARBA" id="ARBA00023002"/>
    </source>
</evidence>
<dbReference type="OrthoDB" id="9810734at2"/>
<dbReference type="Pfam" id="PF00106">
    <property type="entry name" value="adh_short"/>
    <property type="match status" value="1"/>
</dbReference>
<dbReference type="RefSeq" id="WP_045097101.1">
    <property type="nucleotide sequence ID" value="NZ_LN614827.1"/>
</dbReference>
<dbReference type="AlphaFoldDB" id="A0A098GA61"/>
<dbReference type="HOGENOM" id="CLU_010194_44_5_6"/>
<evidence type="ECO:0000313" key="4">
    <source>
        <dbReference type="Proteomes" id="UP000032430"/>
    </source>
</evidence>
<proteinExistence type="inferred from homology"/>
<protein>
    <submittedName>
        <fullName evidence="3">Estradiol 17-beta-dehydrogenase</fullName>
        <ecNumber evidence="3">1.1.1.62</ecNumber>
    </submittedName>
</protein>
<sequence>MSKILITGSTDGLGKMAAQLLIEQGHKVVLHARNIQRAAEVANALPGAQKVVIGDLSRIMEIKAVAEQANQLGHFDAIIHNAAIGYREPHRVETKDGLCHVFAINTLAPYILTALIDKPKRLVYLSSGMHYNADTSLYDLNWMRREWNGAEAYAETKFHNTLLAFAVARLCPEVLSNAVEPGWVATKMGGPEAPDDLDAAPRTQIWLATSNEPEALVSGQYFYHLQPRLPNPDARDIRKQEHFLEYCAEISGVYLNNVRRTT</sequence>
<keyword evidence="4" id="KW-1185">Reference proteome</keyword>
<dbReference type="SUPFAM" id="SSF51735">
    <property type="entry name" value="NAD(P)-binding Rossmann-fold domains"/>
    <property type="match status" value="1"/>
</dbReference>
<dbReference type="PRINTS" id="PR00081">
    <property type="entry name" value="GDHRDH"/>
</dbReference>
<evidence type="ECO:0000256" key="1">
    <source>
        <dbReference type="ARBA" id="ARBA00006484"/>
    </source>
</evidence>
<dbReference type="Gene3D" id="3.40.50.720">
    <property type="entry name" value="NAD(P)-binding Rossmann-like Domain"/>
    <property type="match status" value="1"/>
</dbReference>
<dbReference type="Proteomes" id="UP000032430">
    <property type="component" value="Chromosome I"/>
</dbReference>
<dbReference type="EMBL" id="LN614827">
    <property type="protein sequence ID" value="CEG58872.1"/>
    <property type="molecule type" value="Genomic_DNA"/>
</dbReference>
<dbReference type="GO" id="GO:0004303">
    <property type="term" value="F:estradiol 17-beta-dehydrogenase [NAD(P)+] activity"/>
    <property type="evidence" value="ECO:0007669"/>
    <property type="project" value="UniProtKB-EC"/>
</dbReference>
<gene>
    <name evidence="3" type="ORF">LFA_3540</name>
</gene>
<evidence type="ECO:0000313" key="3">
    <source>
        <dbReference type="EMBL" id="CEG58872.1"/>
    </source>
</evidence>
<dbReference type="EC" id="1.1.1.62" evidence="3"/>
<dbReference type="PANTHER" id="PTHR24320:SF274">
    <property type="entry name" value="CHAIN DEHYDROGENASE, PUTATIVE (AFU_ORTHOLOGUE AFUA_4G00440)-RELATED"/>
    <property type="match status" value="1"/>
</dbReference>
<dbReference type="STRING" id="1212491.LFA_3540"/>
<keyword evidence="2 3" id="KW-0560">Oxidoreductase</keyword>
<dbReference type="InterPro" id="IPR002347">
    <property type="entry name" value="SDR_fam"/>
</dbReference>
<dbReference type="InterPro" id="IPR036291">
    <property type="entry name" value="NAD(P)-bd_dom_sf"/>
</dbReference>
<name>A0A098GA61_9GAMM</name>
<organism evidence="3 4">
    <name type="scientific">Legionella fallonii LLAP-10</name>
    <dbReference type="NCBI Taxonomy" id="1212491"/>
    <lineage>
        <taxon>Bacteria</taxon>
        <taxon>Pseudomonadati</taxon>
        <taxon>Pseudomonadota</taxon>
        <taxon>Gammaproteobacteria</taxon>
        <taxon>Legionellales</taxon>
        <taxon>Legionellaceae</taxon>
        <taxon>Legionella</taxon>
    </lineage>
</organism>
<accession>A0A098GA61</accession>
<dbReference type="KEGG" id="lfa:LFA_3540"/>
<dbReference type="PANTHER" id="PTHR24320">
    <property type="entry name" value="RETINOL DEHYDROGENASE"/>
    <property type="match status" value="1"/>
</dbReference>